<keyword evidence="7" id="KW-0560">Oxidoreductase</keyword>
<dbReference type="InterPro" id="IPR009010">
    <property type="entry name" value="Asp_de-COase-like_dom_sf"/>
</dbReference>
<evidence type="ECO:0000313" key="11">
    <source>
        <dbReference type="EMBL" id="SHH99034.1"/>
    </source>
</evidence>
<dbReference type="InterPro" id="IPR006655">
    <property type="entry name" value="Mopterin_OxRdtase_prok_CS"/>
</dbReference>
<evidence type="ECO:0000256" key="8">
    <source>
        <dbReference type="ARBA" id="ARBA00023004"/>
    </source>
</evidence>
<dbReference type="CDD" id="cd02755">
    <property type="entry name" value="MopB_Thiosulfate-R-like"/>
    <property type="match status" value="1"/>
</dbReference>
<dbReference type="PROSITE" id="PS00490">
    <property type="entry name" value="MOLYBDOPTERIN_PROK_2"/>
    <property type="match status" value="1"/>
</dbReference>
<dbReference type="Pfam" id="PF00384">
    <property type="entry name" value="Molybdopterin"/>
    <property type="match status" value="1"/>
</dbReference>
<dbReference type="GO" id="GO:0016491">
    <property type="term" value="F:oxidoreductase activity"/>
    <property type="evidence" value="ECO:0007669"/>
    <property type="project" value="UniProtKB-KW"/>
</dbReference>
<dbReference type="SMART" id="SM00926">
    <property type="entry name" value="Molybdop_Fe4S4"/>
    <property type="match status" value="1"/>
</dbReference>
<dbReference type="PROSITE" id="PS51669">
    <property type="entry name" value="4FE4S_MOW_BIS_MGD"/>
    <property type="match status" value="1"/>
</dbReference>
<keyword evidence="8" id="KW-0408">Iron</keyword>
<dbReference type="NCBIfam" id="NF012032">
    <property type="entry name" value="PRK15488.1"/>
    <property type="match status" value="1"/>
</dbReference>
<keyword evidence="3" id="KW-0004">4Fe-4S</keyword>
<dbReference type="Pfam" id="PF04879">
    <property type="entry name" value="Molybdop_Fe4S4"/>
    <property type="match status" value="1"/>
</dbReference>
<gene>
    <name evidence="11" type="ORF">SAMN02746098_02013</name>
</gene>
<evidence type="ECO:0000256" key="9">
    <source>
        <dbReference type="ARBA" id="ARBA00023014"/>
    </source>
</evidence>
<keyword evidence="12" id="KW-1185">Reference proteome</keyword>
<dbReference type="SUPFAM" id="SSF53706">
    <property type="entry name" value="Formate dehydrogenase/DMSO reductase, domains 1-3"/>
    <property type="match status" value="1"/>
</dbReference>
<feature type="domain" description="4Fe-4S Mo/W bis-MGD-type" evidence="10">
    <location>
        <begin position="43"/>
        <end position="99"/>
    </location>
</feature>
<dbReference type="GO" id="GO:0043546">
    <property type="term" value="F:molybdopterin cofactor binding"/>
    <property type="evidence" value="ECO:0007669"/>
    <property type="project" value="InterPro"/>
</dbReference>
<dbReference type="PANTHER" id="PTHR43742">
    <property type="entry name" value="TRIMETHYLAMINE-N-OXIDE REDUCTASE"/>
    <property type="match status" value="1"/>
</dbReference>
<dbReference type="SUPFAM" id="SSF50692">
    <property type="entry name" value="ADC-like"/>
    <property type="match status" value="1"/>
</dbReference>
<dbReference type="InterPro" id="IPR006963">
    <property type="entry name" value="Mopterin_OxRdtase_4Fe-4S_dom"/>
</dbReference>
<dbReference type="InterPro" id="IPR006657">
    <property type="entry name" value="MoPterin_dinucl-bd_dom"/>
</dbReference>
<evidence type="ECO:0000256" key="2">
    <source>
        <dbReference type="ARBA" id="ARBA00010312"/>
    </source>
</evidence>
<dbReference type="AlphaFoldDB" id="A0A1M5XHP3"/>
<accession>A0A1M5XHP3</accession>
<keyword evidence="6" id="KW-0732">Signal</keyword>
<proteinExistence type="inferred from homology"/>
<dbReference type="Pfam" id="PF01568">
    <property type="entry name" value="Molydop_binding"/>
    <property type="match status" value="1"/>
</dbReference>
<reference evidence="12" key="1">
    <citation type="submission" date="2016-11" db="EMBL/GenBank/DDBJ databases">
        <authorList>
            <person name="Varghese N."/>
            <person name="Submissions S."/>
        </authorList>
    </citation>
    <scope>NUCLEOTIDE SEQUENCE [LARGE SCALE GENOMIC DNA]</scope>
    <source>
        <strain evidence="12">DSM 15449</strain>
    </source>
</reference>
<dbReference type="Proteomes" id="UP000183954">
    <property type="component" value="Unassembled WGS sequence"/>
</dbReference>
<dbReference type="GO" id="GO:0046872">
    <property type="term" value="F:metal ion binding"/>
    <property type="evidence" value="ECO:0007669"/>
    <property type="project" value="UniProtKB-KW"/>
</dbReference>
<sequence length="748" mass="83108">MKRRNFLKGVLYGTGATMAIAGGFGTFNKLGSVKAEAIGEDLETTVFSSCEMCRNQCPIAVKVKDGKVVKIDGHPDDAAFGGVICARGNAGPSLLYDPQRIKKPMIRTGERGEGKFKEVSWDEAYTYISDKLYNVKDQYGGEAIALASRKGPHDWFFRSIGKAMGSPNVFSHEATCPMTRSVALDTTFGNEAIAADYANTKYLISIGRNWFEGIHVAQTRAVSKALSNGAKLVVLDPRFSITASKGEWLPIKATTDLAFVMAMANIMIDENLYDKNFISQYTEGFEKWAEEVKDKTPEWAEKETGISKEKIIRITREFAAAKPQAILDFGWRTAYTPNDYQLRRAILIVNMMIGNLEVPGGYYRTKPANFLKDFPDQAVYAKGLGNITQPSFPKASQGRIDGTGVKGTPGQIIPAYDGAVGKIVESILTEEPYPIRAWLVHRFNPYISLTESPRVLEAFKKLDLLVTCDVYMTDTAYFSDVVLPECTYLERSEPIFDMSGLTPKYVIRQAAVPLVYSDTKPYWQIYKELGEKMGIGDYFEFKDMEDYMSQQLRPTGITLDKMKEMGVWTPPGMNAFYVRASDANASLDNVLSNHSKKIEIFSVDVEEATKQGVPKYISHPQPEEGKFRFVQGKVAVHTNAGTANVPILNELMPTNTLWMNPVSCTKLGLKDEDEIVIASGLYEHKGKIKMTEGIRPDTVFCYHGFGRVSPELRRAFGKGINGNHLIPNEIGEVGNTVTSTTFVTVRKA</sequence>
<dbReference type="RefSeq" id="WP_073029747.1">
    <property type="nucleotide sequence ID" value="NZ_FQXJ01000006.1"/>
</dbReference>
<dbReference type="GO" id="GO:0051539">
    <property type="term" value="F:4 iron, 4 sulfur cluster binding"/>
    <property type="evidence" value="ECO:0007669"/>
    <property type="project" value="UniProtKB-KW"/>
</dbReference>
<evidence type="ECO:0000256" key="4">
    <source>
        <dbReference type="ARBA" id="ARBA00022505"/>
    </source>
</evidence>
<evidence type="ECO:0000313" key="12">
    <source>
        <dbReference type="Proteomes" id="UP000183954"/>
    </source>
</evidence>
<protein>
    <submittedName>
        <fullName evidence="11">Thiosulfate reductase / polysulfide reductase chain A</fullName>
    </submittedName>
</protein>
<evidence type="ECO:0000256" key="7">
    <source>
        <dbReference type="ARBA" id="ARBA00023002"/>
    </source>
</evidence>
<keyword evidence="4" id="KW-0500">Molybdenum</keyword>
<dbReference type="Gene3D" id="2.40.40.20">
    <property type="match status" value="1"/>
</dbReference>
<keyword evidence="9" id="KW-0411">Iron-sulfur</keyword>
<evidence type="ECO:0000256" key="1">
    <source>
        <dbReference type="ARBA" id="ARBA00001942"/>
    </source>
</evidence>
<keyword evidence="5" id="KW-0479">Metal-binding</keyword>
<dbReference type="InterPro" id="IPR050612">
    <property type="entry name" value="Prok_Mopterin_Oxidored"/>
</dbReference>
<comment type="similarity">
    <text evidence="2">Belongs to the prokaryotic molybdopterin-containing oxidoreductase family.</text>
</comment>
<dbReference type="PANTHER" id="PTHR43742:SF9">
    <property type="entry name" value="TETRATHIONATE REDUCTASE SUBUNIT A"/>
    <property type="match status" value="1"/>
</dbReference>
<dbReference type="OrthoDB" id="9810782at2"/>
<evidence type="ECO:0000256" key="6">
    <source>
        <dbReference type="ARBA" id="ARBA00022729"/>
    </source>
</evidence>
<name>A0A1M5XHP3_9FIRM</name>
<evidence type="ECO:0000256" key="3">
    <source>
        <dbReference type="ARBA" id="ARBA00022485"/>
    </source>
</evidence>
<dbReference type="EMBL" id="FQXJ01000006">
    <property type="protein sequence ID" value="SHH99034.1"/>
    <property type="molecule type" value="Genomic_DNA"/>
</dbReference>
<comment type="cofactor">
    <cofactor evidence="1">
        <name>Mo-bis(molybdopterin guanine dinucleotide)</name>
        <dbReference type="ChEBI" id="CHEBI:60539"/>
    </cofactor>
</comment>
<evidence type="ECO:0000256" key="5">
    <source>
        <dbReference type="ARBA" id="ARBA00022723"/>
    </source>
</evidence>
<dbReference type="CDD" id="cd02778">
    <property type="entry name" value="MopB_CT_Thiosulfate-R-like"/>
    <property type="match status" value="1"/>
</dbReference>
<organism evidence="11 12">
    <name type="scientific">Desulfosporosinus lacus DSM 15449</name>
    <dbReference type="NCBI Taxonomy" id="1121420"/>
    <lineage>
        <taxon>Bacteria</taxon>
        <taxon>Bacillati</taxon>
        <taxon>Bacillota</taxon>
        <taxon>Clostridia</taxon>
        <taxon>Eubacteriales</taxon>
        <taxon>Desulfitobacteriaceae</taxon>
        <taxon>Desulfosporosinus</taxon>
    </lineage>
</organism>
<dbReference type="STRING" id="1121420.SAMN02746098_02013"/>
<dbReference type="Gene3D" id="3.40.50.740">
    <property type="match status" value="1"/>
</dbReference>
<dbReference type="InterPro" id="IPR006656">
    <property type="entry name" value="Mopterin_OxRdtase"/>
</dbReference>
<dbReference type="Gene3D" id="3.40.228.10">
    <property type="entry name" value="Dimethylsulfoxide Reductase, domain 2"/>
    <property type="match status" value="1"/>
</dbReference>
<dbReference type="Gene3D" id="2.20.25.90">
    <property type="entry name" value="ADC-like domains"/>
    <property type="match status" value="1"/>
</dbReference>
<evidence type="ECO:0000259" key="10">
    <source>
        <dbReference type="PROSITE" id="PS51669"/>
    </source>
</evidence>